<dbReference type="GO" id="GO:0016747">
    <property type="term" value="F:acyltransferase activity, transferring groups other than amino-acyl groups"/>
    <property type="evidence" value="ECO:0007669"/>
    <property type="project" value="InterPro"/>
</dbReference>
<feature type="domain" description="N-acetyltransferase" evidence="3">
    <location>
        <begin position="3"/>
        <end position="195"/>
    </location>
</feature>
<evidence type="ECO:0000256" key="2">
    <source>
        <dbReference type="ARBA" id="ARBA00023315"/>
    </source>
</evidence>
<dbReference type="InterPro" id="IPR000182">
    <property type="entry name" value="GNAT_dom"/>
</dbReference>
<dbReference type="PANTHER" id="PTHR43072">
    <property type="entry name" value="N-ACETYLTRANSFERASE"/>
    <property type="match status" value="1"/>
</dbReference>
<evidence type="ECO:0000256" key="1">
    <source>
        <dbReference type="ARBA" id="ARBA00022679"/>
    </source>
</evidence>
<sequence length="195" mass="21371">MSYLFRAATASDIQAITDIYNASVIEGGATADLEPRTLAQRRAWVESHKPPYGVFVVEATNDGDDGVSCGGREITNDGMTTVQCDSDGARAREVVAFGALSVFYDRAGYDGVTDLAYYIAPQWRHRGVGTFLLDRLLDEARDRRMCKAIGIIFADNAGSTALMRRFGFTRFGLLPAAATDATGIMHDMSYWYLDL</sequence>
<gene>
    <name evidence="4" type="ORF">Uis4E_0359</name>
</gene>
<organism evidence="4 5">
    <name type="scientific">Bifidobacterium parmae</name>
    <dbReference type="NCBI Taxonomy" id="361854"/>
    <lineage>
        <taxon>Bacteria</taxon>
        <taxon>Bacillati</taxon>
        <taxon>Actinomycetota</taxon>
        <taxon>Actinomycetes</taxon>
        <taxon>Bifidobacteriales</taxon>
        <taxon>Bifidobacteriaceae</taxon>
        <taxon>Bifidobacterium</taxon>
    </lineage>
</organism>
<dbReference type="CDD" id="cd04301">
    <property type="entry name" value="NAT_SF"/>
    <property type="match status" value="1"/>
</dbReference>
<comment type="caution">
    <text evidence="4">The sequence shown here is derived from an EMBL/GenBank/DDBJ whole genome shotgun (WGS) entry which is preliminary data.</text>
</comment>
<keyword evidence="2" id="KW-0012">Acyltransferase</keyword>
<name>A0A2N5J5J5_9BIFI</name>
<dbReference type="AlphaFoldDB" id="A0A2N5J5J5"/>
<accession>A0A2N5J5J5</accession>
<dbReference type="EMBL" id="NMWT01000003">
    <property type="protein sequence ID" value="PLS29485.1"/>
    <property type="molecule type" value="Genomic_DNA"/>
</dbReference>
<evidence type="ECO:0000313" key="4">
    <source>
        <dbReference type="EMBL" id="PLS29485.1"/>
    </source>
</evidence>
<dbReference type="PROSITE" id="PS51186">
    <property type="entry name" value="GNAT"/>
    <property type="match status" value="1"/>
</dbReference>
<proteinExistence type="predicted"/>
<dbReference type="Gene3D" id="3.40.630.30">
    <property type="match status" value="1"/>
</dbReference>
<evidence type="ECO:0000259" key="3">
    <source>
        <dbReference type="PROSITE" id="PS51186"/>
    </source>
</evidence>
<dbReference type="SUPFAM" id="SSF55729">
    <property type="entry name" value="Acyl-CoA N-acyltransferases (Nat)"/>
    <property type="match status" value="1"/>
</dbReference>
<dbReference type="PANTHER" id="PTHR43072:SF23">
    <property type="entry name" value="UPF0039 PROTEIN C11D3.02C"/>
    <property type="match status" value="1"/>
</dbReference>
<dbReference type="Pfam" id="PF00583">
    <property type="entry name" value="Acetyltransf_1"/>
    <property type="match status" value="1"/>
</dbReference>
<evidence type="ECO:0000313" key="5">
    <source>
        <dbReference type="Proteomes" id="UP000235034"/>
    </source>
</evidence>
<dbReference type="RefSeq" id="WP_101621589.1">
    <property type="nucleotide sequence ID" value="NZ_NMWT01000003.1"/>
</dbReference>
<protein>
    <submittedName>
        <fullName evidence="4">GNAT family acetyltransferase</fullName>
    </submittedName>
</protein>
<dbReference type="InterPro" id="IPR016181">
    <property type="entry name" value="Acyl_CoA_acyltransferase"/>
</dbReference>
<dbReference type="Proteomes" id="UP000235034">
    <property type="component" value="Unassembled WGS sequence"/>
</dbReference>
<keyword evidence="5" id="KW-1185">Reference proteome</keyword>
<keyword evidence="1 4" id="KW-0808">Transferase</keyword>
<reference evidence="4 5" key="1">
    <citation type="submission" date="2017-07" db="EMBL/GenBank/DDBJ databases">
        <title>Bifidobacterium novel species.</title>
        <authorList>
            <person name="Lugli G.A."/>
            <person name="Milani C."/>
            <person name="Duranti S."/>
            <person name="Mangifesta M."/>
        </authorList>
    </citation>
    <scope>NUCLEOTIDE SEQUENCE [LARGE SCALE GENOMIC DNA]</scope>
    <source>
        <strain evidence="4 5">77</strain>
    </source>
</reference>
<dbReference type="OrthoDB" id="3173333at2"/>